<accession>A0A521CNL1</accession>
<dbReference type="PANTHER" id="PTHR30178:SF3">
    <property type="entry name" value="SUCCINATE-ACETATE_PROTON SYMPORTER SATP"/>
    <property type="match status" value="1"/>
</dbReference>
<dbReference type="InterPro" id="IPR047622">
    <property type="entry name" value="GPR1_FUN34_YAAH"/>
</dbReference>
<dbReference type="RefSeq" id="WP_142527787.1">
    <property type="nucleotide sequence ID" value="NZ_CBCSJO010000001.1"/>
</dbReference>
<feature type="transmembrane region" description="Helical" evidence="6">
    <location>
        <begin position="46"/>
        <end position="65"/>
    </location>
</feature>
<evidence type="ECO:0000256" key="4">
    <source>
        <dbReference type="ARBA" id="ARBA00022989"/>
    </source>
</evidence>
<gene>
    <name evidence="7" type="ORF">SAMN06265348_10474</name>
</gene>
<dbReference type="InterPro" id="IPR000791">
    <property type="entry name" value="Gpr1/Fun34/SatP-like"/>
</dbReference>
<evidence type="ECO:0000313" key="7">
    <source>
        <dbReference type="EMBL" id="SMO60975.1"/>
    </source>
</evidence>
<dbReference type="PANTHER" id="PTHR30178">
    <property type="entry name" value="INNER MEMBRANE PROTEIN YAAH"/>
    <property type="match status" value="1"/>
</dbReference>
<keyword evidence="3 6" id="KW-0812">Transmembrane</keyword>
<evidence type="ECO:0000256" key="3">
    <source>
        <dbReference type="ARBA" id="ARBA00022692"/>
    </source>
</evidence>
<dbReference type="InterPro" id="IPR047623">
    <property type="entry name" value="SatP"/>
</dbReference>
<evidence type="ECO:0000256" key="1">
    <source>
        <dbReference type="ARBA" id="ARBA00004141"/>
    </source>
</evidence>
<dbReference type="Proteomes" id="UP000320300">
    <property type="component" value="Unassembled WGS sequence"/>
</dbReference>
<evidence type="ECO:0000313" key="8">
    <source>
        <dbReference type="Proteomes" id="UP000320300"/>
    </source>
</evidence>
<evidence type="ECO:0000256" key="2">
    <source>
        <dbReference type="ARBA" id="ARBA00005587"/>
    </source>
</evidence>
<dbReference type="GO" id="GO:0071422">
    <property type="term" value="P:succinate transmembrane transport"/>
    <property type="evidence" value="ECO:0007669"/>
    <property type="project" value="TreeGrafter"/>
</dbReference>
<protein>
    <submittedName>
        <fullName evidence="7">Uncharacterized protein</fullName>
    </submittedName>
</protein>
<dbReference type="GO" id="GO:0015360">
    <property type="term" value="F:acetate:proton symporter activity"/>
    <property type="evidence" value="ECO:0007669"/>
    <property type="project" value="TreeGrafter"/>
</dbReference>
<organism evidence="7 8">
    <name type="scientific">Pedobacter westerhofensis</name>
    <dbReference type="NCBI Taxonomy" id="425512"/>
    <lineage>
        <taxon>Bacteria</taxon>
        <taxon>Pseudomonadati</taxon>
        <taxon>Bacteroidota</taxon>
        <taxon>Sphingobacteriia</taxon>
        <taxon>Sphingobacteriales</taxon>
        <taxon>Sphingobacteriaceae</taxon>
        <taxon>Pedobacter</taxon>
    </lineage>
</organism>
<dbReference type="Pfam" id="PF01184">
    <property type="entry name" value="Gpr1_Fun34_YaaH"/>
    <property type="match status" value="1"/>
</dbReference>
<dbReference type="PROSITE" id="PS01114">
    <property type="entry name" value="GPR1_FUN34_YAAH"/>
    <property type="match status" value="1"/>
</dbReference>
<dbReference type="OrthoDB" id="9787939at2"/>
<reference evidence="7 8" key="1">
    <citation type="submission" date="2017-05" db="EMBL/GenBank/DDBJ databases">
        <authorList>
            <person name="Varghese N."/>
            <person name="Submissions S."/>
        </authorList>
    </citation>
    <scope>NUCLEOTIDE SEQUENCE [LARGE SCALE GENOMIC DNA]</scope>
    <source>
        <strain evidence="7 8">DSM 19036</strain>
    </source>
</reference>
<comment type="similarity">
    <text evidence="2">Belongs to the acetate uptake transporter (AceTr) (TC 2.A.96) family.</text>
</comment>
<feature type="transmembrane region" description="Helical" evidence="6">
    <location>
        <begin position="72"/>
        <end position="93"/>
    </location>
</feature>
<comment type="subcellular location">
    <subcellularLocation>
        <location evidence="1">Membrane</location>
        <topology evidence="1">Multi-pass membrane protein</topology>
    </subcellularLocation>
</comment>
<proteinExistence type="inferred from homology"/>
<feature type="transmembrane region" description="Helical" evidence="6">
    <location>
        <begin position="132"/>
        <end position="149"/>
    </location>
</feature>
<evidence type="ECO:0000256" key="5">
    <source>
        <dbReference type="ARBA" id="ARBA00023136"/>
    </source>
</evidence>
<keyword evidence="8" id="KW-1185">Reference proteome</keyword>
<name>A0A521CNL1_9SPHI</name>
<sequence length="201" mass="21265">MTEPTPQIVAVVNETANPAPLGLCAFGMTTVLLNIHNAGFFEMNSMILAMGIFYGGLAQVIAGIIEAKKNNTFGLTAFTSYGFFWLSLVGLIVMPKLGWAAPTTAGAMAAYLSIWGVFTFLLFFGTLRLNRALQFVFGSLTILFFLLVAGKVTGNPAIDHLAGYEGIICGASAIYTGIANVLNEVYGRVVLPIGPVKSTVG</sequence>
<dbReference type="AlphaFoldDB" id="A0A521CNL1"/>
<dbReference type="EMBL" id="FXTN01000004">
    <property type="protein sequence ID" value="SMO60975.1"/>
    <property type="molecule type" value="Genomic_DNA"/>
</dbReference>
<dbReference type="NCBIfam" id="NF038013">
    <property type="entry name" value="AceTr_1"/>
    <property type="match status" value="1"/>
</dbReference>
<evidence type="ECO:0000256" key="6">
    <source>
        <dbReference type="SAM" id="Phobius"/>
    </source>
</evidence>
<keyword evidence="4 6" id="KW-1133">Transmembrane helix</keyword>
<dbReference type="GO" id="GO:0005886">
    <property type="term" value="C:plasma membrane"/>
    <property type="evidence" value="ECO:0007669"/>
    <property type="project" value="TreeGrafter"/>
</dbReference>
<feature type="transmembrane region" description="Helical" evidence="6">
    <location>
        <begin position="105"/>
        <end position="125"/>
    </location>
</feature>
<feature type="transmembrane region" description="Helical" evidence="6">
    <location>
        <begin position="161"/>
        <end position="182"/>
    </location>
</feature>
<keyword evidence="5 6" id="KW-0472">Membrane</keyword>